<reference evidence="3" key="1">
    <citation type="submission" date="2020-11" db="EMBL/GenBank/DDBJ databases">
        <authorList>
            <person name="Tran Van P."/>
        </authorList>
    </citation>
    <scope>NUCLEOTIDE SEQUENCE</scope>
</reference>
<dbReference type="InterPro" id="IPR040194">
    <property type="entry name" value="Cwf19-like"/>
</dbReference>
<protein>
    <recommendedName>
        <fullName evidence="2">Cwf19-like C-terminal domain-containing protein</fullName>
    </recommendedName>
</protein>
<evidence type="ECO:0000259" key="2">
    <source>
        <dbReference type="Pfam" id="PF04677"/>
    </source>
</evidence>
<feature type="region of interest" description="Disordered" evidence="1">
    <location>
        <begin position="282"/>
        <end position="316"/>
    </location>
</feature>
<dbReference type="InterPro" id="IPR029052">
    <property type="entry name" value="Metallo-depent_PP-like"/>
</dbReference>
<dbReference type="GO" id="GO:0061632">
    <property type="term" value="F:RNA lariat debranching enzyme activator activity"/>
    <property type="evidence" value="ECO:0007669"/>
    <property type="project" value="TreeGrafter"/>
</dbReference>
<evidence type="ECO:0000256" key="1">
    <source>
        <dbReference type="SAM" id="MobiDB-lite"/>
    </source>
</evidence>
<feature type="compositionally biased region" description="Basic and acidic residues" evidence="1">
    <location>
        <begin position="302"/>
        <end position="315"/>
    </location>
</feature>
<evidence type="ECO:0000313" key="3">
    <source>
        <dbReference type="EMBL" id="CAD7605012.1"/>
    </source>
</evidence>
<dbReference type="GO" id="GO:0000398">
    <property type="term" value="P:mRNA splicing, via spliceosome"/>
    <property type="evidence" value="ECO:0007669"/>
    <property type="project" value="TreeGrafter"/>
</dbReference>
<dbReference type="CDD" id="cd07380">
    <property type="entry name" value="MPP_CWF19_N"/>
    <property type="match status" value="1"/>
</dbReference>
<dbReference type="PANTHER" id="PTHR12072:SF4">
    <property type="entry name" value="CWF19-LIKE PROTEIN 1"/>
    <property type="match status" value="1"/>
</dbReference>
<dbReference type="InterPro" id="IPR006768">
    <property type="entry name" value="Cwf19-like_C_dom-1"/>
</dbReference>
<proteinExistence type="predicted"/>
<gene>
    <name evidence="3" type="ORF">TGEB3V08_LOCUS9359</name>
</gene>
<organism evidence="3">
    <name type="scientific">Timema genevievae</name>
    <name type="common">Walking stick</name>
    <dbReference type="NCBI Taxonomy" id="629358"/>
    <lineage>
        <taxon>Eukaryota</taxon>
        <taxon>Metazoa</taxon>
        <taxon>Ecdysozoa</taxon>
        <taxon>Arthropoda</taxon>
        <taxon>Hexapoda</taxon>
        <taxon>Insecta</taxon>
        <taxon>Pterygota</taxon>
        <taxon>Neoptera</taxon>
        <taxon>Polyneoptera</taxon>
        <taxon>Phasmatodea</taxon>
        <taxon>Timematodea</taxon>
        <taxon>Timematoidea</taxon>
        <taxon>Timematidae</taxon>
        <taxon>Timema</taxon>
    </lineage>
</organism>
<feature type="domain" description="Cwf19-like C-terminal" evidence="2">
    <location>
        <begin position="375"/>
        <end position="416"/>
    </location>
</feature>
<accession>A0A7R9K5I4</accession>
<dbReference type="PANTHER" id="PTHR12072">
    <property type="entry name" value="CWF19, CELL CYCLE CONTROL PROTEIN"/>
    <property type="match status" value="1"/>
</dbReference>
<sequence>MSNSRRPKILVCGDVDGKFKTLFTKVENINTKSGPFDFLLCVGDFFGSSTDSWTPYKDGKLSVPIGTYVLGPSTVSHGALYPDMNGGELAPNVSYLGKRGLFTTSSGLKIAYVSGIETNSKEPPQEHTFVEADVTSVRDICYKGRPSFRGVDILVTSVWPKDIVHINVDLRQTADSWLLSWLATQIKPRYHFCASKTVYYERPPYSNFNSSGDTAVHATRFIALAKVGNEGKQKWLYAANLEPIDKMSAKELYQQTTDQTECPYSGNMLSPHINKKPEEPTQFFYDMNHSDDGDNRRKRSRKNDDGPERKQRPVFDQDYAMNRETPYFKCIKNARAPYSIAIYDYCFCQHPHGSSLPLRENVELIAVVDGLATLDTAYLALAKGGLVPEHLLILPVTHHQSLSDVPEVVAKEIKKYPLKP</sequence>
<name>A0A7R9K5I4_TIMGE</name>
<dbReference type="GO" id="GO:0071014">
    <property type="term" value="C:post-mRNA release spliceosomal complex"/>
    <property type="evidence" value="ECO:0007669"/>
    <property type="project" value="TreeGrafter"/>
</dbReference>
<dbReference type="AlphaFoldDB" id="A0A7R9K5I4"/>
<dbReference type="EMBL" id="OE844255">
    <property type="protein sequence ID" value="CAD7605012.1"/>
    <property type="molecule type" value="Genomic_DNA"/>
</dbReference>
<dbReference type="SUPFAM" id="SSF56300">
    <property type="entry name" value="Metallo-dependent phosphatases"/>
    <property type="match status" value="1"/>
</dbReference>
<dbReference type="Pfam" id="PF04677">
    <property type="entry name" value="CwfJ_C_1"/>
    <property type="match status" value="1"/>
</dbReference>